<feature type="domain" description="CBS" evidence="3">
    <location>
        <begin position="10"/>
        <end position="68"/>
    </location>
</feature>
<dbReference type="Proteomes" id="UP000237889">
    <property type="component" value="Chromosome"/>
</dbReference>
<name>A0A2S0NBN2_9HYPH</name>
<dbReference type="PANTHER" id="PTHR43080:SF2">
    <property type="entry name" value="CBS DOMAIN-CONTAINING PROTEIN"/>
    <property type="match status" value="1"/>
</dbReference>
<organism evidence="4 5">
    <name type="scientific">Phreatobacter cathodiphilus</name>
    <dbReference type="NCBI Taxonomy" id="1868589"/>
    <lineage>
        <taxon>Bacteria</taxon>
        <taxon>Pseudomonadati</taxon>
        <taxon>Pseudomonadota</taxon>
        <taxon>Alphaproteobacteria</taxon>
        <taxon>Hyphomicrobiales</taxon>
        <taxon>Phreatobacteraceae</taxon>
        <taxon>Phreatobacter</taxon>
    </lineage>
</organism>
<dbReference type="InterPro" id="IPR051257">
    <property type="entry name" value="Diverse_CBS-Domain"/>
</dbReference>
<keyword evidence="5" id="KW-1185">Reference proteome</keyword>
<dbReference type="InterPro" id="IPR046342">
    <property type="entry name" value="CBS_dom_sf"/>
</dbReference>
<gene>
    <name evidence="4" type="ORF">C6569_09935</name>
</gene>
<dbReference type="AlphaFoldDB" id="A0A2S0NBN2"/>
<dbReference type="RefSeq" id="WP_106748694.1">
    <property type="nucleotide sequence ID" value="NZ_CP027668.1"/>
</dbReference>
<dbReference type="PROSITE" id="PS51371">
    <property type="entry name" value="CBS"/>
    <property type="match status" value="2"/>
</dbReference>
<dbReference type="CDD" id="cd04623">
    <property type="entry name" value="CBS_pair_bac_euk"/>
    <property type="match status" value="1"/>
</dbReference>
<dbReference type="EMBL" id="CP027668">
    <property type="protein sequence ID" value="AVO45353.1"/>
    <property type="molecule type" value="Genomic_DNA"/>
</dbReference>
<reference evidence="4 5" key="1">
    <citation type="submission" date="2018-03" db="EMBL/GenBank/DDBJ databases">
        <title>Genome sequencing of Phreatobacter sp.</title>
        <authorList>
            <person name="Kim S.-J."/>
            <person name="Heo J."/>
            <person name="Kwon S.-W."/>
        </authorList>
    </citation>
    <scope>NUCLEOTIDE SEQUENCE [LARGE SCALE GENOMIC DNA]</scope>
    <source>
        <strain evidence="4 5">S-12</strain>
    </source>
</reference>
<evidence type="ECO:0000259" key="3">
    <source>
        <dbReference type="PROSITE" id="PS51371"/>
    </source>
</evidence>
<evidence type="ECO:0000256" key="1">
    <source>
        <dbReference type="ARBA" id="ARBA00023122"/>
    </source>
</evidence>
<sequence>MNVKSILDAKGRAVATIAPDATLAAAAHMLAEKRIGAVVVTGAGHSVAGILSERDIVRSLAEHGAGALDRSVAETMTRKVVTCSEQDSIGQLMESMTDGKFRHLPVVEGGRLVGIISIGDVVKRRLAEIESEANALKDYVMNA</sequence>
<proteinExistence type="predicted"/>
<dbReference type="Gene3D" id="3.10.580.10">
    <property type="entry name" value="CBS-domain"/>
    <property type="match status" value="1"/>
</dbReference>
<evidence type="ECO:0000256" key="2">
    <source>
        <dbReference type="PROSITE-ProRule" id="PRU00703"/>
    </source>
</evidence>
<dbReference type="PANTHER" id="PTHR43080">
    <property type="entry name" value="CBS DOMAIN-CONTAINING PROTEIN CBSX3, MITOCHONDRIAL"/>
    <property type="match status" value="1"/>
</dbReference>
<keyword evidence="1 2" id="KW-0129">CBS domain</keyword>
<dbReference type="KEGG" id="phr:C6569_09935"/>
<feature type="domain" description="CBS" evidence="3">
    <location>
        <begin position="76"/>
        <end position="131"/>
    </location>
</feature>
<dbReference type="InterPro" id="IPR044725">
    <property type="entry name" value="CBSX3_CBS_dom"/>
</dbReference>
<protein>
    <submittedName>
        <fullName evidence="4">Inosine-5-monophosphate dehydrogenase</fullName>
    </submittedName>
</protein>
<dbReference type="SMART" id="SM00116">
    <property type="entry name" value="CBS"/>
    <property type="match status" value="2"/>
</dbReference>
<evidence type="ECO:0000313" key="4">
    <source>
        <dbReference type="EMBL" id="AVO45353.1"/>
    </source>
</evidence>
<dbReference type="OrthoDB" id="9807125at2"/>
<accession>A0A2S0NBN2</accession>
<evidence type="ECO:0000313" key="5">
    <source>
        <dbReference type="Proteomes" id="UP000237889"/>
    </source>
</evidence>
<dbReference type="SUPFAM" id="SSF54631">
    <property type="entry name" value="CBS-domain pair"/>
    <property type="match status" value="1"/>
</dbReference>
<dbReference type="Pfam" id="PF00571">
    <property type="entry name" value="CBS"/>
    <property type="match status" value="2"/>
</dbReference>
<dbReference type="InterPro" id="IPR000644">
    <property type="entry name" value="CBS_dom"/>
</dbReference>